<proteinExistence type="predicted"/>
<dbReference type="AlphaFoldDB" id="V4A808"/>
<protein>
    <submittedName>
        <fullName evidence="1">Uncharacterized protein</fullName>
    </submittedName>
</protein>
<dbReference type="EMBL" id="KB202283">
    <property type="protein sequence ID" value="ESO91185.1"/>
    <property type="molecule type" value="Genomic_DNA"/>
</dbReference>
<dbReference type="KEGG" id="lgi:LOTGIDRAFT_105455"/>
<organism evidence="1 2">
    <name type="scientific">Lottia gigantea</name>
    <name type="common">Giant owl limpet</name>
    <dbReference type="NCBI Taxonomy" id="225164"/>
    <lineage>
        <taxon>Eukaryota</taxon>
        <taxon>Metazoa</taxon>
        <taxon>Spiralia</taxon>
        <taxon>Lophotrochozoa</taxon>
        <taxon>Mollusca</taxon>
        <taxon>Gastropoda</taxon>
        <taxon>Patellogastropoda</taxon>
        <taxon>Lottioidea</taxon>
        <taxon>Lottiidae</taxon>
        <taxon>Lottia</taxon>
    </lineage>
</organism>
<evidence type="ECO:0000313" key="2">
    <source>
        <dbReference type="Proteomes" id="UP000030746"/>
    </source>
</evidence>
<dbReference type="Proteomes" id="UP000030746">
    <property type="component" value="Unassembled WGS sequence"/>
</dbReference>
<dbReference type="CTD" id="20229980"/>
<keyword evidence="2" id="KW-1185">Reference proteome</keyword>
<accession>V4A808</accession>
<dbReference type="GeneID" id="20229980"/>
<evidence type="ECO:0000313" key="1">
    <source>
        <dbReference type="EMBL" id="ESO91185.1"/>
    </source>
</evidence>
<reference evidence="1 2" key="1">
    <citation type="journal article" date="2013" name="Nature">
        <title>Insights into bilaterian evolution from three spiralian genomes.</title>
        <authorList>
            <person name="Simakov O."/>
            <person name="Marletaz F."/>
            <person name="Cho S.J."/>
            <person name="Edsinger-Gonzales E."/>
            <person name="Havlak P."/>
            <person name="Hellsten U."/>
            <person name="Kuo D.H."/>
            <person name="Larsson T."/>
            <person name="Lv J."/>
            <person name="Arendt D."/>
            <person name="Savage R."/>
            <person name="Osoegawa K."/>
            <person name="de Jong P."/>
            <person name="Grimwood J."/>
            <person name="Chapman J.A."/>
            <person name="Shapiro H."/>
            <person name="Aerts A."/>
            <person name="Otillar R.P."/>
            <person name="Terry A.Y."/>
            <person name="Boore J.L."/>
            <person name="Grigoriev I.V."/>
            <person name="Lindberg D.R."/>
            <person name="Seaver E.C."/>
            <person name="Weisblat D.A."/>
            <person name="Putnam N.H."/>
            <person name="Rokhsar D.S."/>
        </authorList>
    </citation>
    <scope>NUCLEOTIDE SEQUENCE [LARGE SCALE GENOMIC DNA]</scope>
</reference>
<name>V4A808_LOTGI</name>
<feature type="non-terminal residue" evidence="1">
    <location>
        <position position="1"/>
    </location>
</feature>
<dbReference type="HOGENOM" id="CLU_3112411_0_0_1"/>
<dbReference type="RefSeq" id="XP_009057890.1">
    <property type="nucleotide sequence ID" value="XM_009059642.1"/>
</dbReference>
<sequence length="51" mass="5950">TTHIYCCPIHNDPHILLHHKTRPAFTVAPYKTNHIYCCPIQNQPHILLPHT</sequence>
<gene>
    <name evidence="1" type="ORF">LOTGIDRAFT_105455</name>
</gene>